<name>A0A4Q2KGU0_9FIRM</name>
<reference evidence="4 5" key="1">
    <citation type="journal article" date="2019" name="Gut">
        <title>Antibiotics-induced monodominance of a novel gut bacterial order.</title>
        <authorList>
            <person name="Hildebrand F."/>
            <person name="Moitinho-Silva L."/>
            <person name="Blasche S."/>
            <person name="Jahn M.T."/>
            <person name="Gossmann T.I."/>
            <person name="Heuerta-Cepas J."/>
            <person name="Hercog R."/>
            <person name="Luetge M."/>
            <person name="Bahram M."/>
            <person name="Pryszlak A."/>
            <person name="Alves R.J."/>
            <person name="Waszak S.M."/>
            <person name="Zhu A."/>
            <person name="Ye L."/>
            <person name="Costea P.I."/>
            <person name="Aalvink S."/>
            <person name="Belzer C."/>
            <person name="Forslund S.K."/>
            <person name="Sunagawa S."/>
            <person name="Hentschel U."/>
            <person name="Merten C."/>
            <person name="Patil K.R."/>
            <person name="Benes V."/>
            <person name="Bork P."/>
        </authorList>
    </citation>
    <scope>NUCLEOTIDE SEQUENCE [LARGE SCALE GENOMIC DNA]</scope>
    <source>
        <strain evidence="4 5">HDS1380</strain>
    </source>
</reference>
<dbReference type="OrthoDB" id="9799605at2"/>
<feature type="chain" id="PRO_5039643280" description="Carbohydrate-binding domain-containing protein" evidence="2">
    <location>
        <begin position="22"/>
        <end position="638"/>
    </location>
</feature>
<evidence type="ECO:0000313" key="4">
    <source>
        <dbReference type="EMBL" id="RXZ62353.1"/>
    </source>
</evidence>
<dbReference type="RefSeq" id="WP_129225985.1">
    <property type="nucleotide sequence ID" value="NZ_SDOZ01000002.1"/>
</dbReference>
<organism evidence="4 5">
    <name type="scientific">Candidatus Borkfalkia ceftriaxoniphila</name>
    <dbReference type="NCBI Taxonomy" id="2508949"/>
    <lineage>
        <taxon>Bacteria</taxon>
        <taxon>Bacillati</taxon>
        <taxon>Bacillota</taxon>
        <taxon>Clostridia</taxon>
        <taxon>Christensenellales</taxon>
        <taxon>Christensenellaceae</taxon>
        <taxon>Candidatus Borkfalkia</taxon>
    </lineage>
</organism>
<dbReference type="Gene3D" id="2.115.10.20">
    <property type="entry name" value="Glycosyl hydrolase domain, family 43"/>
    <property type="match status" value="2"/>
</dbReference>
<dbReference type="GO" id="GO:0004553">
    <property type="term" value="F:hydrolase activity, hydrolyzing O-glycosyl compounds"/>
    <property type="evidence" value="ECO:0007669"/>
    <property type="project" value="InterPro"/>
</dbReference>
<feature type="domain" description="Carbohydrate-binding" evidence="3">
    <location>
        <begin position="433"/>
        <end position="636"/>
    </location>
</feature>
<dbReference type="SUPFAM" id="SSF75005">
    <property type="entry name" value="Arabinanase/levansucrase/invertase"/>
    <property type="match status" value="2"/>
</dbReference>
<feature type="region of interest" description="Disordered" evidence="1">
    <location>
        <begin position="24"/>
        <end position="47"/>
    </location>
</feature>
<dbReference type="GO" id="GO:0016052">
    <property type="term" value="P:carbohydrate catabolic process"/>
    <property type="evidence" value="ECO:0007669"/>
    <property type="project" value="InterPro"/>
</dbReference>
<protein>
    <recommendedName>
        <fullName evidence="3">Carbohydrate-binding domain-containing protein</fullName>
    </recommendedName>
</protein>
<dbReference type="GO" id="GO:0030246">
    <property type="term" value="F:carbohydrate binding"/>
    <property type="evidence" value="ECO:0007669"/>
    <property type="project" value="InterPro"/>
</dbReference>
<dbReference type="EMBL" id="SDOZ01000002">
    <property type="protein sequence ID" value="RXZ62353.1"/>
    <property type="molecule type" value="Genomic_DNA"/>
</dbReference>
<proteinExistence type="predicted"/>
<keyword evidence="2" id="KW-0732">Signal</keyword>
<dbReference type="Pfam" id="PF06452">
    <property type="entry name" value="CBM9_1"/>
    <property type="match status" value="1"/>
</dbReference>
<sequence>MKKILCCFLVLLMLFSVAACAQRDDSGGDDNKPPVVDPGGDSEGFIPRKKQEMPVAKIVDTDNDYGADSGWAGDAYASLDLGSVYLQDVINDTVYDWGHSVIYEDGTYKMWWVRPAIYDSIYYAESKDLKNWTNVQRVICLSPNSTNVKKYDNIKGMIGKPSVLHVDGTYYMYFEAPASEDPDITQTVLEWDNQVLLATSSDGIEWEFYCDENGEPIPVIAMPEELMGNTNDKEYGAGQPSAFYKDGKFYVTYCYVIYSQNIAEIRVASSEDGKTFGDVSTHRKISGGNGYGVTYNTKTEKYMMATPEKIYESDTLDFNSAKSYTYYTYDTSSVQTGFCEFVKNPSGLVDTETFYTIHLQGAKSTTGDWRGEHKTWDGHIHAVNPCEYENRPLTLPNGGKATEKNIQEYRDRTQVYSRPTADAIYVADNAIAIDGEKDEAYTGATKIEVTRPVYEWGSTFTDSWAEIYVAWNEEFLYVYGQVYDKTVDNSYAISSMLDTYMRDSVDVFVDVPNDHTGTEVPYTLDQYIICTGSNNTDFIIKSGGEKSNDITDEFGVVSAPRHRVRKTDYGYSFEFRVEWYEFIADRIEENKCIGMDFQINDCMGGKVGREALQSWSDNTGNAFRYLDVMGDVYLIKAK</sequence>
<gene>
    <name evidence="4" type="ORF">ESZ91_08150</name>
</gene>
<dbReference type="Proteomes" id="UP000291269">
    <property type="component" value="Unassembled WGS sequence"/>
</dbReference>
<dbReference type="SUPFAM" id="SSF49344">
    <property type="entry name" value="CBD9-like"/>
    <property type="match status" value="1"/>
</dbReference>
<feature type="signal peptide" evidence="2">
    <location>
        <begin position="1"/>
        <end position="21"/>
    </location>
</feature>
<accession>A0A4Q2KGU0</accession>
<dbReference type="PROSITE" id="PS51257">
    <property type="entry name" value="PROKAR_LIPOPROTEIN"/>
    <property type="match status" value="1"/>
</dbReference>
<dbReference type="Gene3D" id="2.60.40.1190">
    <property type="match status" value="1"/>
</dbReference>
<dbReference type="AlphaFoldDB" id="A0A4Q2KGU0"/>
<dbReference type="InterPro" id="IPR023296">
    <property type="entry name" value="Glyco_hydro_beta-prop_sf"/>
</dbReference>
<evidence type="ECO:0000256" key="1">
    <source>
        <dbReference type="SAM" id="MobiDB-lite"/>
    </source>
</evidence>
<keyword evidence="5" id="KW-1185">Reference proteome</keyword>
<evidence type="ECO:0000313" key="5">
    <source>
        <dbReference type="Proteomes" id="UP000291269"/>
    </source>
</evidence>
<comment type="caution">
    <text evidence="4">The sequence shown here is derived from an EMBL/GenBank/DDBJ whole genome shotgun (WGS) entry which is preliminary data.</text>
</comment>
<evidence type="ECO:0000256" key="2">
    <source>
        <dbReference type="SAM" id="SignalP"/>
    </source>
</evidence>
<dbReference type="InterPro" id="IPR010502">
    <property type="entry name" value="Carb-bd_dom_fam9"/>
</dbReference>
<evidence type="ECO:0000259" key="3">
    <source>
        <dbReference type="Pfam" id="PF06452"/>
    </source>
</evidence>